<comment type="caution">
    <text evidence="2">The sequence shown here is derived from an EMBL/GenBank/DDBJ whole genome shotgun (WGS) entry which is preliminary data.</text>
</comment>
<feature type="chain" id="PRO_5039395227" evidence="1">
    <location>
        <begin position="27"/>
        <end position="639"/>
    </location>
</feature>
<protein>
    <submittedName>
        <fullName evidence="2">Uncharacterized protein</fullName>
    </submittedName>
</protein>
<keyword evidence="1" id="KW-0732">Signal</keyword>
<feature type="signal peptide" evidence="1">
    <location>
        <begin position="1"/>
        <end position="26"/>
    </location>
</feature>
<proteinExistence type="predicted"/>
<reference evidence="2 3" key="1">
    <citation type="submission" date="2020-07" db="EMBL/GenBank/DDBJ databases">
        <title>Sequencing the genomes of 1000 actinobacteria strains.</title>
        <authorList>
            <person name="Klenk H.-P."/>
        </authorList>
    </citation>
    <scope>NUCLEOTIDE SEQUENCE [LARGE SCALE GENOMIC DNA]</scope>
    <source>
        <strain evidence="2 3">DSM 15131</strain>
    </source>
</reference>
<accession>A0A7Z0CLZ6</accession>
<evidence type="ECO:0000256" key="1">
    <source>
        <dbReference type="SAM" id="SignalP"/>
    </source>
</evidence>
<evidence type="ECO:0000313" key="3">
    <source>
        <dbReference type="Proteomes" id="UP000562045"/>
    </source>
</evidence>
<dbReference type="AlphaFoldDB" id="A0A7Z0CLZ6"/>
<evidence type="ECO:0000313" key="2">
    <source>
        <dbReference type="EMBL" id="NYI43498.1"/>
    </source>
</evidence>
<dbReference type="EMBL" id="JACBZM010000001">
    <property type="protein sequence ID" value="NYI43498.1"/>
    <property type="molecule type" value="Genomic_DNA"/>
</dbReference>
<dbReference type="RefSeq" id="WP_179647666.1">
    <property type="nucleotide sequence ID" value="NZ_JACBZM010000001.1"/>
</dbReference>
<name>A0A7Z0CLZ6_9ACTN</name>
<sequence length="639" mass="65679">MRSKVLGLAAAAITAGALTFVPSVPAGAVGGIDGGNISGSGDVPNSVDVAAFGSGDAVAAWARPVPGGTKVYAAIATNGVWGAPKAVTAAAVTDAHDVHAVANDAGDLAVVWNQTTGGEHKVRGSRYLPNGTWDGSTLLSPAVDIETVTGIGAGIDGAGRVHVAYQSEDADIETARATFWMKDAAPQFTDFGANSFKPSIDVNPAGAALLSYFKFTNGGSIFVTRRNASLGWLGPKAVAWPDKTTDESVVGLADDGRGAVLIGGLEDAKARAVVSKVGTSGSLGAVNVLSSGNTAIHRDLAVSPNGTLQASWSTYENSSYVIRQAVAKPDEGFGTSGLADPSTVTYQPHVGLIGDRRNQVVVHDDADALTLRHRTNPILPFSTYAAGTQDSGAFAADMDRDGNAVVVGVRENGLSSFVNADWLDVTGPRADVTAPGPQVTSKAFDVTWSATDSLAGLKSSDVISSSAAWNSGTFSDPEVVGSNLVSGPLHVSGGLGRTYCYEVQSEDLVENIGQRSARRCTSVPLDDTALLGSGWSRAAKSGQFNGTWTTTSTKGRTLTRAGIKAKRLALVANRVPNGGLVEVRWNGTLLKKVSLKGSAATKKAYPIVTWAGLHTGTLTIKVISASGRPVRIDGLVVAK</sequence>
<dbReference type="Proteomes" id="UP000562045">
    <property type="component" value="Unassembled WGS sequence"/>
</dbReference>
<gene>
    <name evidence="2" type="ORF">BJ993_000578</name>
</gene>
<organism evidence="2 3">
    <name type="scientific">Nocardioides aromaticivorans</name>
    <dbReference type="NCBI Taxonomy" id="200618"/>
    <lineage>
        <taxon>Bacteria</taxon>
        <taxon>Bacillati</taxon>
        <taxon>Actinomycetota</taxon>
        <taxon>Actinomycetes</taxon>
        <taxon>Propionibacteriales</taxon>
        <taxon>Nocardioidaceae</taxon>
        <taxon>Nocardioides</taxon>
    </lineage>
</organism>